<evidence type="ECO:0000256" key="1">
    <source>
        <dbReference type="SAM" id="Phobius"/>
    </source>
</evidence>
<dbReference type="PROSITE" id="PS51186">
    <property type="entry name" value="GNAT"/>
    <property type="match status" value="1"/>
</dbReference>
<dbReference type="Gene3D" id="3.40.630.30">
    <property type="match status" value="1"/>
</dbReference>
<dbReference type="CDD" id="cd04301">
    <property type="entry name" value="NAT_SF"/>
    <property type="match status" value="1"/>
</dbReference>
<keyword evidence="1" id="KW-0812">Transmembrane</keyword>
<dbReference type="InterPro" id="IPR016181">
    <property type="entry name" value="Acyl_CoA_acyltransferase"/>
</dbReference>
<dbReference type="AlphaFoldDB" id="A4B996"/>
<keyword evidence="1" id="KW-0472">Membrane</keyword>
<accession>A4B996</accession>
<protein>
    <recommendedName>
        <fullName evidence="2">N-acetyltransferase domain-containing protein</fullName>
    </recommendedName>
</protein>
<organism evidence="3 4">
    <name type="scientific">Reinekea blandensis MED297</name>
    <dbReference type="NCBI Taxonomy" id="314283"/>
    <lineage>
        <taxon>Bacteria</taxon>
        <taxon>Pseudomonadati</taxon>
        <taxon>Pseudomonadota</taxon>
        <taxon>Gammaproteobacteria</taxon>
        <taxon>Oceanospirillales</taxon>
        <taxon>Saccharospirillaceae</taxon>
        <taxon>Reinekea</taxon>
    </lineage>
</organism>
<dbReference type="EMBL" id="AAOE01000001">
    <property type="protein sequence ID" value="EAR11197.1"/>
    <property type="molecule type" value="Genomic_DNA"/>
</dbReference>
<dbReference type="HOGENOM" id="CLU_086503_4_0_6"/>
<comment type="caution">
    <text evidence="3">The sequence shown here is derived from an EMBL/GenBank/DDBJ whole genome shotgun (WGS) entry which is preliminary data.</text>
</comment>
<feature type="domain" description="N-acetyltransferase" evidence="2">
    <location>
        <begin position="2"/>
        <end position="144"/>
    </location>
</feature>
<name>A4B996_9GAMM</name>
<dbReference type="Proteomes" id="UP000005953">
    <property type="component" value="Unassembled WGS sequence"/>
</dbReference>
<evidence type="ECO:0000313" key="3">
    <source>
        <dbReference type="EMBL" id="EAR11197.1"/>
    </source>
</evidence>
<sequence>MIQYSASDRLNFKEYYDFLKRTDLGSQYPKENLEERVTKLLQNCSLSITARNEDNLLIGIGFGLTDFAYFLFITDLAVDRRYVGKGIGSKMMTLLLDEAGGKDDITVVTLSNEEAYNFYEKAGLTRDDGLFWKSCEVWTEHVVE</sequence>
<dbReference type="SUPFAM" id="SSF55729">
    <property type="entry name" value="Acyl-CoA N-acyltransferases (Nat)"/>
    <property type="match status" value="1"/>
</dbReference>
<gene>
    <name evidence="3" type="ORF">MED297_19957</name>
</gene>
<dbReference type="PANTHER" id="PTHR43233">
    <property type="entry name" value="FAMILY N-ACETYLTRANSFERASE, PUTATIVE (AFU_ORTHOLOGUE AFUA_6G03350)-RELATED"/>
    <property type="match status" value="1"/>
</dbReference>
<proteinExistence type="predicted"/>
<dbReference type="GO" id="GO:0016747">
    <property type="term" value="F:acyltransferase activity, transferring groups other than amino-acyl groups"/>
    <property type="evidence" value="ECO:0007669"/>
    <property type="project" value="InterPro"/>
</dbReference>
<reference evidence="3 4" key="1">
    <citation type="submission" date="2006-02" db="EMBL/GenBank/DDBJ databases">
        <authorList>
            <person name="Pinhassi J."/>
            <person name="Pedros-Alio C."/>
            <person name="Ferriera S."/>
            <person name="Johnson J."/>
            <person name="Kravitz S."/>
            <person name="Halpern A."/>
            <person name="Remington K."/>
            <person name="Beeson K."/>
            <person name="Tran B."/>
            <person name="Rogers Y.-H."/>
            <person name="Friedman R."/>
            <person name="Venter J.C."/>
        </authorList>
    </citation>
    <scope>NUCLEOTIDE SEQUENCE [LARGE SCALE GENOMIC DNA]</scope>
    <source>
        <strain evidence="3 4">MED297</strain>
    </source>
</reference>
<dbReference type="InterPro" id="IPR053144">
    <property type="entry name" value="Acetyltransferase_Butenolide"/>
</dbReference>
<dbReference type="Pfam" id="PF00583">
    <property type="entry name" value="Acetyltransf_1"/>
    <property type="match status" value="1"/>
</dbReference>
<keyword evidence="1" id="KW-1133">Transmembrane helix</keyword>
<dbReference type="STRING" id="314283.MED297_19957"/>
<dbReference type="PANTHER" id="PTHR43233:SF1">
    <property type="entry name" value="FAMILY N-ACETYLTRANSFERASE, PUTATIVE (AFU_ORTHOLOGUE AFUA_6G03350)-RELATED"/>
    <property type="match status" value="1"/>
</dbReference>
<dbReference type="OrthoDB" id="9127144at2"/>
<evidence type="ECO:0000259" key="2">
    <source>
        <dbReference type="PROSITE" id="PS51186"/>
    </source>
</evidence>
<feature type="transmembrane region" description="Helical" evidence="1">
    <location>
        <begin position="56"/>
        <end position="78"/>
    </location>
</feature>
<keyword evidence="4" id="KW-1185">Reference proteome</keyword>
<dbReference type="InterPro" id="IPR000182">
    <property type="entry name" value="GNAT_dom"/>
</dbReference>
<evidence type="ECO:0000313" key="4">
    <source>
        <dbReference type="Proteomes" id="UP000005953"/>
    </source>
</evidence>